<dbReference type="RefSeq" id="WP_255039817.1">
    <property type="nucleotide sequence ID" value="NZ_RJUF01000195.1"/>
</dbReference>
<sequence length="191" mass="22404">MENTLHISHDYISEKDRNNKFGLKQIVLLFGLVLIISLLKTRNFGASFFIVFIIFLFGFIYHKLWFQSKFSDIYLREVQSNGAEIRLTYLEGELEKKLTENLENVEIKIVNTSSRSGFSCYLSIITDSLEFNIDNSISWTLLEIKEIFIFTKKSKKNQLSFNEEVLLTAINEQLKLPLTKTIEEIKWINKM</sequence>
<dbReference type="AlphaFoldDB" id="A0AAE3H746"/>
<dbReference type="Proteomes" id="UP001204144">
    <property type="component" value="Unassembled WGS sequence"/>
</dbReference>
<accession>A0AAE3H746</accession>
<name>A0AAE3H746_9BACT</name>
<evidence type="ECO:0000313" key="2">
    <source>
        <dbReference type="EMBL" id="MCP9766112.1"/>
    </source>
</evidence>
<keyword evidence="3" id="KW-1185">Reference proteome</keyword>
<comment type="caution">
    <text evidence="2">The sequence shown here is derived from an EMBL/GenBank/DDBJ whole genome shotgun (WGS) entry which is preliminary data.</text>
</comment>
<organism evidence="2 3">
    <name type="scientific">Lacihabitans soyangensis</name>
    <dbReference type="NCBI Taxonomy" id="869394"/>
    <lineage>
        <taxon>Bacteria</taxon>
        <taxon>Pseudomonadati</taxon>
        <taxon>Bacteroidota</taxon>
        <taxon>Cytophagia</taxon>
        <taxon>Cytophagales</taxon>
        <taxon>Leadbetterellaceae</taxon>
        <taxon>Lacihabitans</taxon>
    </lineage>
</organism>
<feature type="transmembrane region" description="Helical" evidence="1">
    <location>
        <begin position="21"/>
        <end position="39"/>
    </location>
</feature>
<feature type="transmembrane region" description="Helical" evidence="1">
    <location>
        <begin position="45"/>
        <end position="66"/>
    </location>
</feature>
<proteinExistence type="predicted"/>
<protein>
    <submittedName>
        <fullName evidence="2">Uncharacterized protein</fullName>
    </submittedName>
</protein>
<keyword evidence="1" id="KW-1133">Transmembrane helix</keyword>
<keyword evidence="1" id="KW-0472">Membrane</keyword>
<dbReference type="EMBL" id="RJUF01000195">
    <property type="protein sequence ID" value="MCP9766112.1"/>
    <property type="molecule type" value="Genomic_DNA"/>
</dbReference>
<evidence type="ECO:0000256" key="1">
    <source>
        <dbReference type="SAM" id="Phobius"/>
    </source>
</evidence>
<keyword evidence="1" id="KW-0812">Transmembrane</keyword>
<gene>
    <name evidence="2" type="ORF">EGI31_24510</name>
</gene>
<reference evidence="2 3" key="1">
    <citation type="submission" date="2018-11" db="EMBL/GenBank/DDBJ databases">
        <title>Novel bacteria species description.</title>
        <authorList>
            <person name="Han J.-H."/>
        </authorList>
    </citation>
    <scope>NUCLEOTIDE SEQUENCE [LARGE SCALE GENOMIC DNA]</scope>
    <source>
        <strain evidence="2 3">KCTC23259</strain>
    </source>
</reference>
<evidence type="ECO:0000313" key="3">
    <source>
        <dbReference type="Proteomes" id="UP001204144"/>
    </source>
</evidence>